<dbReference type="Gene3D" id="3.20.20.80">
    <property type="entry name" value="Glycosidases"/>
    <property type="match status" value="1"/>
</dbReference>
<protein>
    <submittedName>
        <fullName evidence="1">Uncharacterized protein</fullName>
    </submittedName>
</protein>
<evidence type="ECO:0000313" key="2">
    <source>
        <dbReference type="Proteomes" id="UP000636505"/>
    </source>
</evidence>
<sequence>MSISTTLSSKKAKKANNFIDSIGVNIHLHYQDKVYSKKYDDIIKPRLIELGVRHVRDGAMTYDGISQNTFYYRRVRDLANQDIQFTFIAPALKTSWGEPTNYDLLDEVYQWSNGAIAAFEGTNEPELQNVSTWVEDTRSGQKQLYQKVKSDPLLSHIPVIGPSVTVLNNGINKVGDLSQWLDYGNLHNYFSSYNPDTDGWASSIKGYGSVEWSLSEAEKVSGNKAVMTTETGWDNSLPSASGSQGIPEDVTAKYIPRLFLNQFNEGIVRTIAYELIDIGTNPKVRDQNLGLLRNDGSPKPSFIALKNLISLLEDPDPNLNFTSEKLTFALEGEIEGIEHTLLQKSNGDFYLALWQAELGWDASNQQYLKVTDQAVTLSLQDIQQATLYQFDSQGSVKTSAGAIADNQLKLSIKDTVTVIKLTPESARSAPVLAQSLLSPVSYEAEGLTLSGGYVIESHRGSKASNGQFIALRKGNNGAAAGFFQGDAGIYDVKVHYFDENDGVSSASVTVADNTKSFLLDKDLPANYASSKALTSRVTHQDLVLNPGDRFELKGTKNRGEYVRFDRIEFIPVGRPVDSIVAGRSSLGSTSNQALFSGLDKTAYSGLLDYKGTEAGIASVSTDTVSLL</sequence>
<organism evidence="1 2">
    <name type="scientific">Vasconcelosia minhoensis LEGE 07310</name>
    <dbReference type="NCBI Taxonomy" id="915328"/>
    <lineage>
        <taxon>Bacteria</taxon>
        <taxon>Bacillati</taxon>
        <taxon>Cyanobacteriota</taxon>
        <taxon>Cyanophyceae</taxon>
        <taxon>Nodosilineales</taxon>
        <taxon>Cymatolegaceae</taxon>
        <taxon>Vasconcelosia</taxon>
        <taxon>Vasconcelosia minhoensis</taxon>
    </lineage>
</organism>
<comment type="caution">
    <text evidence="1">The sequence shown here is derived from an EMBL/GenBank/DDBJ whole genome shotgun (WGS) entry which is preliminary data.</text>
</comment>
<dbReference type="Gene3D" id="2.60.120.260">
    <property type="entry name" value="Galactose-binding domain-like"/>
    <property type="match status" value="1"/>
</dbReference>
<keyword evidence="2" id="KW-1185">Reference proteome</keyword>
<proteinExistence type="predicted"/>
<evidence type="ECO:0000313" key="1">
    <source>
        <dbReference type="EMBL" id="MBE9076338.1"/>
    </source>
</evidence>
<dbReference type="SUPFAM" id="SSF51445">
    <property type="entry name" value="(Trans)glycosidases"/>
    <property type="match status" value="1"/>
</dbReference>
<gene>
    <name evidence="1" type="ORF">IQ241_03335</name>
</gene>
<dbReference type="EMBL" id="JADEXG010000005">
    <property type="protein sequence ID" value="MBE9076338.1"/>
    <property type="molecule type" value="Genomic_DNA"/>
</dbReference>
<dbReference type="Proteomes" id="UP000636505">
    <property type="component" value="Unassembled WGS sequence"/>
</dbReference>
<dbReference type="RefSeq" id="WP_193905002.1">
    <property type="nucleotide sequence ID" value="NZ_JADEXG010000005.1"/>
</dbReference>
<dbReference type="AlphaFoldDB" id="A0A8J7ATM8"/>
<accession>A0A8J7ATM8</accession>
<reference evidence="1" key="1">
    <citation type="submission" date="2020-10" db="EMBL/GenBank/DDBJ databases">
        <authorList>
            <person name="Castelo-Branco R."/>
            <person name="Eusebio N."/>
            <person name="Adriana R."/>
            <person name="Vieira A."/>
            <person name="Brugerolle De Fraissinette N."/>
            <person name="Rezende De Castro R."/>
            <person name="Schneider M.P."/>
            <person name="Vasconcelos V."/>
            <person name="Leao P.N."/>
        </authorList>
    </citation>
    <scope>NUCLEOTIDE SEQUENCE</scope>
    <source>
        <strain evidence="1">LEGE 07310</strain>
    </source>
</reference>
<dbReference type="InterPro" id="IPR017853">
    <property type="entry name" value="GH"/>
</dbReference>
<name>A0A8J7ATM8_9CYAN</name>